<feature type="region of interest" description="Disordered" evidence="1">
    <location>
        <begin position="915"/>
        <end position="934"/>
    </location>
</feature>
<organism evidence="2 3">
    <name type="scientific">Prorocentrum cordatum</name>
    <dbReference type="NCBI Taxonomy" id="2364126"/>
    <lineage>
        <taxon>Eukaryota</taxon>
        <taxon>Sar</taxon>
        <taxon>Alveolata</taxon>
        <taxon>Dinophyceae</taxon>
        <taxon>Prorocentrales</taxon>
        <taxon>Prorocentraceae</taxon>
        <taxon>Prorocentrum</taxon>
    </lineage>
</organism>
<feature type="region of interest" description="Disordered" evidence="1">
    <location>
        <begin position="561"/>
        <end position="591"/>
    </location>
</feature>
<feature type="compositionally biased region" description="Basic and acidic residues" evidence="1">
    <location>
        <begin position="638"/>
        <end position="649"/>
    </location>
</feature>
<sequence>MARFFGLLRELVAAQRARAVRAAGLGLLSERASAACVLQQWHLAAARDLERSDRQGLEEAQRAGERAALLRHWAAWRHQAADERTQRSHSELAEGQRSRRATLSAFLCWRRAWHGASVESYSADSAQNSLRVLKDSRACRACFDDSFAPEMASFFDSNLMGAHSHLAGALAHLRTCSASVERRHLRGLSLKPSKSRGLAVNASNLAVTTYVHGAVQVARLTTAAVHKKVLERYGVGMTQYHALPWKFRLGGSRQPSSDVKRVGAATLESILKHSKVTAAYQRFRSEKCLRNLPVGSPEFQLEGRIKGWWAAAPDEDATLYGGHAAAMPDTVADVLDDLTTEKIEAARPQMGDHRIGLVSALDRWLPAASRGVGNVYKLLKRWHISRPMLPATIPVSLNGVANHYVLAGAFGKGGTMFFLRLGRVEGLVDAFKPMAVVERGFAQVASMTGQMAIRSCRMRCGLGLAAVVAGMPIKFNIYNAEKFDHRRGLAILTVGTAQEEDAPLNAKPGGDARAVKPKDGELALPFGLRAERGGGSTCDAPADVVGDDVAKLAMVAEAKTDKGGAPAVADPVAEEERRERGDRVDNGGESDLDFEGFSRRKFFKYKTGNPMPQRGAVGKLQTDEKFRETLRGQRRSRARGDAKRSRLEDGNQSTEAFRGRNDAQLMPWLRENYSDVEVVQDRRGALGVKEQNLPQGAWHKHREGASEATPFNLVPKFEDGANDIAASGRGNQASGAPSSTGAVLEFIPPAAPKPRARKGQPRSRNTEKVLGACRDLRSMTVDKFDNAEMWEEGATNMAHDFLGEPERLKFIPALFGDARNDPAASIGRALNAAQKHMVQKLSPKLMSNAFVAAGVAAISKMEFPGPGELGIDSHAISAARSILRFAMFSDDDSMNCGLLPEARRDKVRHRVALGPAENTSTASNGHSQKTQGVLVDSGAPDATERYFSGPVVPVVLGMKSDVSSRLRNFSSMKREPAHLGVTCWGAVGDIVALGNALQSVASRFKAVWAELKDSEMPGDNRDDTLLLVGHLINAGTSANILEAAQLLTIMGSDTAPQAATGDAFAPRVIEALLGCPPPGGCGQDAGSEAAASILLRAWLLLFLHDNLEGALDRDRSGATAAPATPRSASIEKAATEACKSALNVRESFDHGVTQLAAQLKILSPPKCGEILNAAETRDNVVAVLARLPKKEPAGLAGIIGAAADCHQLPQTSAHSNELDMMEVSLKMNKARRGPAAANGDWAARPWFEKVKNKEVEERMAQCGRMGQTAKSTYLVASAAYQLMLKFDAGPQRAATAQVMIDECKGAAGLEGDVRIIFAAAAIGHVFAQRPRPKTRRTDLQKTGAYFIAQGGHPHRGPREAHVRQRTSESPGVRYSSPRALDGGGGRPPGRAAAQDPPGVRECCADGAPLRSSGPRRRATDAQRTDSLAFSLSTVVTGLATAACKVLGGSPRQVARERGHQGCRAAASGARAASALGRWARAWAAATRGREARRAQVALPFACPLPAAIFSKRGVLVNVPSARDVVEPAVRAVAGRWFMWREVKRILALKAERARLELGLRRGASAARRWRGLRGARALCRQSTERSLARWAVGLWQLVLSQTRADRRAKVEQGHQIGCQFALRRTFGEWWQRVAGISDLRRRLAIFREALAPVVRWRLRGQQLLALRELGAWASECRRADDACLLQECLQGWVAHCCQKLHKTSVDLLCRRYRETHSMGRAFRGWAARCARARGLAQGVLRWAAGVATDRVLASLCAWRRIAVRRRGLRALSATVLVQRRSSVLAMWRCTLVRQLAIRGTLAHKELELRRSWLRLWRKCAAAVSARRRREAAQALLVQLSRQRSWIDRWVEARSRQRMLSVAVNWDVTGRDVLRLAIMAWSGTMGLYERGRRAAEAVAQRRRGRHACGWASLWRAATARLWTSGRLALSAWRASHLQAVEERRQQAWMVRLVLLTSVAQVARIQRGRTRRADHAACWQRVRLGLLRGCWAHRCAELRVVDHGPRARPADRERESVEELCGASRRRGALGAWRESWLLQRAQNFMRYRPHLYGTQQAQQALQAWAQHASKQQRDRAAAANVAQLCAEARLSHFLERWVGAYEYEASTFYAAQILQKSWLSRVVLSWQRVCAFQKRFSAHVSEVCTLRDTKLQQRVISNWIERIQRHRLIAAVWLERRQLWSSALLRAWRGEAARLRSLREAVRRLRTEARLARGRRAAVLMQVRGAAGLQRMCFAALARWARESAALRTRCGDLERLVERGRQGRRLCAWMASTRAVARCLEAQAAALRVWAAAAVRQASAKAQLQSLASSREGLRLLAATAAWCAWARRARHAAVAARAVQERAAAWHRGRCAREWLALAEALRHRRALVVGHRVRWRPHHLWGRFAAWALAARCVRRARAAHADSLALCLRLWRVRAATASAGRRRGQAALRSLAEHLAAPVARAWLAQQRRRVAARRLARILDREPEWVDDEEWFYHAASDEGLAAMFARFAHAFDQQRPTDATAARKLAADEGAFESLVSLIWERQQASVALGRLKGYPQPWVLGSWPRESLPLLAPSSPYYLQAELRLAVMVSQRTRPAPATAWRRRSRSAC</sequence>
<name>A0ABN9VLF6_9DINO</name>
<feature type="compositionally biased region" description="Basic and acidic residues" evidence="1">
    <location>
        <begin position="574"/>
        <end position="586"/>
    </location>
</feature>
<proteinExistence type="predicted"/>
<feature type="compositionally biased region" description="Polar residues" evidence="1">
    <location>
        <begin position="729"/>
        <end position="741"/>
    </location>
</feature>
<feature type="region of interest" description="Disordered" evidence="1">
    <location>
        <begin position="722"/>
        <end position="766"/>
    </location>
</feature>
<feature type="compositionally biased region" description="Basic and acidic residues" evidence="1">
    <location>
        <begin position="1356"/>
        <end position="1366"/>
    </location>
</feature>
<feature type="compositionally biased region" description="Polar residues" evidence="1">
    <location>
        <begin position="917"/>
        <end position="931"/>
    </location>
</feature>
<keyword evidence="3" id="KW-1185">Reference proteome</keyword>
<comment type="caution">
    <text evidence="2">The sequence shown here is derived from an EMBL/GenBank/DDBJ whole genome shotgun (WGS) entry which is preliminary data.</text>
</comment>
<dbReference type="EMBL" id="CAUYUJ010017316">
    <property type="protein sequence ID" value="CAK0873753.1"/>
    <property type="molecule type" value="Genomic_DNA"/>
</dbReference>
<evidence type="ECO:0000313" key="3">
    <source>
        <dbReference type="Proteomes" id="UP001189429"/>
    </source>
</evidence>
<feature type="region of interest" description="Disordered" evidence="1">
    <location>
        <begin position="1348"/>
        <end position="1423"/>
    </location>
</feature>
<dbReference type="Proteomes" id="UP001189429">
    <property type="component" value="Unassembled WGS sequence"/>
</dbReference>
<accession>A0ABN9VLF6</accession>
<evidence type="ECO:0000256" key="1">
    <source>
        <dbReference type="SAM" id="MobiDB-lite"/>
    </source>
</evidence>
<reference evidence="2" key="1">
    <citation type="submission" date="2023-10" db="EMBL/GenBank/DDBJ databases">
        <authorList>
            <person name="Chen Y."/>
            <person name="Shah S."/>
            <person name="Dougan E. K."/>
            <person name="Thang M."/>
            <person name="Chan C."/>
        </authorList>
    </citation>
    <scope>NUCLEOTIDE SEQUENCE [LARGE SCALE GENOMIC DNA]</scope>
</reference>
<evidence type="ECO:0000313" key="2">
    <source>
        <dbReference type="EMBL" id="CAK0873753.1"/>
    </source>
</evidence>
<protein>
    <submittedName>
        <fullName evidence="2">Uncharacterized protein</fullName>
    </submittedName>
</protein>
<feature type="compositionally biased region" description="Low complexity" evidence="1">
    <location>
        <begin position="1388"/>
        <end position="1397"/>
    </location>
</feature>
<feature type="region of interest" description="Disordered" evidence="1">
    <location>
        <begin position="605"/>
        <end position="654"/>
    </location>
</feature>
<gene>
    <name evidence="2" type="ORF">PCOR1329_LOCUS58863</name>
</gene>
<feature type="compositionally biased region" description="Basic and acidic residues" evidence="1">
    <location>
        <begin position="621"/>
        <end position="631"/>
    </location>
</feature>